<dbReference type="AlphaFoldDB" id="A0A508STM1"/>
<dbReference type="GO" id="GO:0007165">
    <property type="term" value="P:signal transduction"/>
    <property type="evidence" value="ECO:0007669"/>
    <property type="project" value="InterPro"/>
</dbReference>
<dbReference type="GO" id="GO:0005829">
    <property type="term" value="C:cytosol"/>
    <property type="evidence" value="ECO:0007669"/>
    <property type="project" value="TreeGrafter"/>
</dbReference>
<dbReference type="SUPFAM" id="SSF50341">
    <property type="entry name" value="CheW-like"/>
    <property type="match status" value="1"/>
</dbReference>
<comment type="caution">
    <text evidence="2">The sequence shown here is derived from an EMBL/GenBank/DDBJ whole genome shotgun (WGS) entry which is preliminary data.</text>
</comment>
<dbReference type="Pfam" id="PF01584">
    <property type="entry name" value="CheW"/>
    <property type="match status" value="1"/>
</dbReference>
<dbReference type="Gene3D" id="2.40.50.180">
    <property type="entry name" value="CheA-289, Domain 4"/>
    <property type="match status" value="1"/>
</dbReference>
<dbReference type="RefSeq" id="WP_139857218.1">
    <property type="nucleotide sequence ID" value="NZ_CAADFC020000004.1"/>
</dbReference>
<evidence type="ECO:0000313" key="2">
    <source>
        <dbReference type="EMBL" id="VIO65336.1"/>
    </source>
</evidence>
<dbReference type="GO" id="GO:0006935">
    <property type="term" value="P:chemotaxis"/>
    <property type="evidence" value="ECO:0007669"/>
    <property type="project" value="InterPro"/>
</dbReference>
<dbReference type="InterPro" id="IPR039315">
    <property type="entry name" value="CheW"/>
</dbReference>
<reference evidence="2" key="1">
    <citation type="submission" date="2019-02" db="EMBL/GenBank/DDBJ databases">
        <authorList>
            <person name="Pothier F.J."/>
        </authorList>
    </citation>
    <scope>NUCLEOTIDE SEQUENCE</scope>
    <source>
        <strain evidence="2">CI-1B</strain>
    </source>
</reference>
<dbReference type="EMBL" id="CAADFC020000004">
    <property type="protein sequence ID" value="VIO65336.1"/>
    <property type="molecule type" value="Genomic_DNA"/>
</dbReference>
<gene>
    <name evidence="2" type="primary">cheW_1</name>
    <name evidence="2" type="ORF">CI1B_04340</name>
</gene>
<organism evidence="2 3">
    <name type="scientific">Bradyrhizobium ivorense</name>
    <dbReference type="NCBI Taxonomy" id="2511166"/>
    <lineage>
        <taxon>Bacteria</taxon>
        <taxon>Pseudomonadati</taxon>
        <taxon>Pseudomonadota</taxon>
        <taxon>Alphaproteobacteria</taxon>
        <taxon>Hyphomicrobiales</taxon>
        <taxon>Nitrobacteraceae</taxon>
        <taxon>Bradyrhizobium</taxon>
    </lineage>
</organism>
<dbReference type="Gene3D" id="2.30.30.40">
    <property type="entry name" value="SH3 Domains"/>
    <property type="match status" value="1"/>
</dbReference>
<dbReference type="InterPro" id="IPR002545">
    <property type="entry name" value="CheW-lke_dom"/>
</dbReference>
<dbReference type="PANTHER" id="PTHR22617">
    <property type="entry name" value="CHEMOTAXIS SENSOR HISTIDINE KINASE-RELATED"/>
    <property type="match status" value="1"/>
</dbReference>
<sequence>MTSKTEASEGAMAEYVTAVIGGQLFGLPISRVQDVFMPERLTRVPLSSAEIAGVLNLRGRIVTVIDMRARLGLPKPEDGQPPMAVGVDQRGESYGLLIDQIGEVLRLPDAGRENNPVNLDPRMAKLAGGVHRLDGQLMVVLDVDRVLELVPKLDLKTAAAA</sequence>
<evidence type="ECO:0000313" key="3">
    <source>
        <dbReference type="Proteomes" id="UP000328092"/>
    </source>
</evidence>
<accession>A0A508STM1</accession>
<feature type="domain" description="CheW-like" evidence="1">
    <location>
        <begin position="12"/>
        <end position="152"/>
    </location>
</feature>
<dbReference type="PANTHER" id="PTHR22617:SF23">
    <property type="entry name" value="CHEMOTAXIS PROTEIN CHEW"/>
    <property type="match status" value="1"/>
</dbReference>
<proteinExistence type="predicted"/>
<dbReference type="SMART" id="SM00260">
    <property type="entry name" value="CheW"/>
    <property type="match status" value="1"/>
</dbReference>
<name>A0A508STM1_9BRAD</name>
<dbReference type="InterPro" id="IPR036061">
    <property type="entry name" value="CheW-like_dom_sf"/>
</dbReference>
<dbReference type="Proteomes" id="UP000328092">
    <property type="component" value="Unassembled WGS sequence"/>
</dbReference>
<protein>
    <submittedName>
        <fullName evidence="2">Chemotaxis protein CheW</fullName>
    </submittedName>
</protein>
<dbReference type="PROSITE" id="PS50851">
    <property type="entry name" value="CHEW"/>
    <property type="match status" value="1"/>
</dbReference>
<evidence type="ECO:0000259" key="1">
    <source>
        <dbReference type="PROSITE" id="PS50851"/>
    </source>
</evidence>
<dbReference type="OrthoDB" id="9794382at2"/>
<keyword evidence="3" id="KW-1185">Reference proteome</keyword>